<dbReference type="InterPro" id="IPR037069">
    <property type="entry name" value="AcylCoA_DH/ox_N_sf"/>
</dbReference>
<dbReference type="PIRSF" id="PIRSF016578">
    <property type="entry name" value="HsaA"/>
    <property type="match status" value="1"/>
</dbReference>
<dbReference type="FunFam" id="1.20.140.10:FF:000001">
    <property type="entry name" value="Acyl-CoA dehydrogenase"/>
    <property type="match status" value="1"/>
</dbReference>
<accession>A0A345YD63</accession>
<dbReference type="SUPFAM" id="SSF47203">
    <property type="entry name" value="Acyl-CoA dehydrogenase C-terminal domain-like"/>
    <property type="match status" value="1"/>
</dbReference>
<dbReference type="AlphaFoldDB" id="A0A345YD63"/>
<dbReference type="EMBL" id="CP031357">
    <property type="protein sequence ID" value="AXK41865.1"/>
    <property type="molecule type" value="Genomic_DNA"/>
</dbReference>
<reference evidence="11" key="1">
    <citation type="submission" date="2018-07" db="EMBL/GenBank/DDBJ databases">
        <title>Genome sequence of Erythrobacter strain YH-07, an antagonistic bacterium isolated from Yellow Sea.</title>
        <authorList>
            <person name="Tang T."/>
            <person name="Liu Q."/>
            <person name="Sun X."/>
        </authorList>
    </citation>
    <scope>NUCLEOTIDE SEQUENCE [LARGE SCALE GENOMIC DNA]</scope>
    <source>
        <strain evidence="11">YH-07</strain>
    </source>
</reference>
<protein>
    <submittedName>
        <fullName evidence="10">Acyl-CoA dehydrogenase</fullName>
    </submittedName>
</protein>
<dbReference type="InterPro" id="IPR009075">
    <property type="entry name" value="AcylCo_DH/oxidase_C"/>
</dbReference>
<evidence type="ECO:0000256" key="5">
    <source>
        <dbReference type="ARBA" id="ARBA00023002"/>
    </source>
</evidence>
<keyword evidence="3 6" id="KW-0285">Flavoprotein</keyword>
<comment type="similarity">
    <text evidence="2 6">Belongs to the acyl-CoA dehydrogenase family.</text>
</comment>
<keyword evidence="4 6" id="KW-0274">FAD</keyword>
<name>A0A345YD63_9SPHN</name>
<evidence type="ECO:0000259" key="7">
    <source>
        <dbReference type="Pfam" id="PF00441"/>
    </source>
</evidence>
<evidence type="ECO:0000256" key="6">
    <source>
        <dbReference type="RuleBase" id="RU362125"/>
    </source>
</evidence>
<keyword evidence="5 6" id="KW-0560">Oxidoreductase</keyword>
<dbReference type="GO" id="GO:0050660">
    <property type="term" value="F:flavin adenine dinucleotide binding"/>
    <property type="evidence" value="ECO:0007669"/>
    <property type="project" value="InterPro"/>
</dbReference>
<dbReference type="InterPro" id="IPR036250">
    <property type="entry name" value="AcylCo_DH-like_C"/>
</dbReference>
<dbReference type="InterPro" id="IPR013786">
    <property type="entry name" value="AcylCoA_DH/ox_N"/>
</dbReference>
<dbReference type="InterPro" id="IPR009100">
    <property type="entry name" value="AcylCoA_DH/oxidase_NM_dom_sf"/>
</dbReference>
<evidence type="ECO:0000259" key="9">
    <source>
        <dbReference type="Pfam" id="PF02771"/>
    </source>
</evidence>
<dbReference type="KEGG" id="err:DVR09_05475"/>
<proteinExistence type="inferred from homology"/>
<dbReference type="Pfam" id="PF02771">
    <property type="entry name" value="Acyl-CoA_dh_N"/>
    <property type="match status" value="1"/>
</dbReference>
<dbReference type="GO" id="GO:0003995">
    <property type="term" value="F:acyl-CoA dehydrogenase activity"/>
    <property type="evidence" value="ECO:0007669"/>
    <property type="project" value="TreeGrafter"/>
</dbReference>
<dbReference type="InterPro" id="IPR046373">
    <property type="entry name" value="Acyl-CoA_Oxase/DH_mid-dom_sf"/>
</dbReference>
<dbReference type="Gene3D" id="1.10.540.10">
    <property type="entry name" value="Acyl-CoA dehydrogenase/oxidase, N-terminal domain"/>
    <property type="match status" value="1"/>
</dbReference>
<dbReference type="SUPFAM" id="SSF56645">
    <property type="entry name" value="Acyl-CoA dehydrogenase NM domain-like"/>
    <property type="match status" value="1"/>
</dbReference>
<dbReference type="OrthoDB" id="9780544at2"/>
<dbReference type="Pfam" id="PF02770">
    <property type="entry name" value="Acyl-CoA_dh_M"/>
    <property type="match status" value="1"/>
</dbReference>
<dbReference type="InterPro" id="IPR006091">
    <property type="entry name" value="Acyl-CoA_Oxase/DH_mid-dom"/>
</dbReference>
<organism evidence="10 11">
    <name type="scientific">Erythrobacter aureus</name>
    <dbReference type="NCBI Taxonomy" id="2182384"/>
    <lineage>
        <taxon>Bacteria</taxon>
        <taxon>Pseudomonadati</taxon>
        <taxon>Pseudomonadota</taxon>
        <taxon>Alphaproteobacteria</taxon>
        <taxon>Sphingomonadales</taxon>
        <taxon>Erythrobacteraceae</taxon>
        <taxon>Erythrobacter/Porphyrobacter group</taxon>
        <taxon>Erythrobacter</taxon>
    </lineage>
</organism>
<evidence type="ECO:0000256" key="1">
    <source>
        <dbReference type="ARBA" id="ARBA00001974"/>
    </source>
</evidence>
<comment type="cofactor">
    <cofactor evidence="1 6">
        <name>FAD</name>
        <dbReference type="ChEBI" id="CHEBI:57692"/>
    </cofactor>
</comment>
<evidence type="ECO:0000256" key="3">
    <source>
        <dbReference type="ARBA" id="ARBA00022630"/>
    </source>
</evidence>
<feature type="domain" description="Acyl-CoA dehydrogenase/oxidase N-terminal" evidence="9">
    <location>
        <begin position="8"/>
        <end position="118"/>
    </location>
</feature>
<evidence type="ECO:0000256" key="4">
    <source>
        <dbReference type="ARBA" id="ARBA00022827"/>
    </source>
</evidence>
<dbReference type="Gene3D" id="1.20.140.10">
    <property type="entry name" value="Butyryl-CoA Dehydrogenase, subunit A, domain 3"/>
    <property type="match status" value="1"/>
</dbReference>
<feature type="domain" description="Acyl-CoA dehydrogenase/oxidase C-terminal" evidence="7">
    <location>
        <begin position="237"/>
        <end position="381"/>
    </location>
</feature>
<dbReference type="Gene3D" id="2.40.110.10">
    <property type="entry name" value="Butyryl-CoA Dehydrogenase, subunit A, domain 2"/>
    <property type="match status" value="1"/>
</dbReference>
<evidence type="ECO:0000256" key="2">
    <source>
        <dbReference type="ARBA" id="ARBA00009347"/>
    </source>
</evidence>
<dbReference type="Proteomes" id="UP000254508">
    <property type="component" value="Chromosome"/>
</dbReference>
<evidence type="ECO:0000313" key="10">
    <source>
        <dbReference type="EMBL" id="AXK41865.1"/>
    </source>
</evidence>
<dbReference type="PANTHER" id="PTHR43884">
    <property type="entry name" value="ACYL-COA DEHYDROGENASE"/>
    <property type="match status" value="1"/>
</dbReference>
<evidence type="ECO:0000313" key="11">
    <source>
        <dbReference type="Proteomes" id="UP000254508"/>
    </source>
</evidence>
<sequence>MAPSEDNEHLTMLRDTLRRFIENEMPRDRVSRWDKENRFPRDVHDKLVELGLTGLTVPEEYGGSGRDILATILVIEELCSRSMAVGCAYIQSSCYAGLNLCEVASDEQKETLLPKVAQEGLMFAYGFTEPDVGADLASVSTTARREGDELVVNGAKRFCSGAAISDYIYALVRTGSPEEKYRNLSLVLIRPDAPGVTLTPQDTLGLKGGGTFDVSFDDVRIPVSDVVGGEEGLGLGWQKLVGPGLDIEKLEVAAMALGIARGAVGDAWDYAQQRVQFGKPICTIQSVRHMLADVKTKFEACRLMTYNAAELVASGEPAAAETSMAKLFVCDTARDIVLTCQQIMGAYGYVRDFDMERYVRDILVMPILGGSSAIQRNNIANLLKLPR</sequence>
<dbReference type="Pfam" id="PF00441">
    <property type="entry name" value="Acyl-CoA_dh_1"/>
    <property type="match status" value="1"/>
</dbReference>
<evidence type="ECO:0000259" key="8">
    <source>
        <dbReference type="Pfam" id="PF02770"/>
    </source>
</evidence>
<keyword evidence="11" id="KW-1185">Reference proteome</keyword>
<feature type="domain" description="Acyl-CoA oxidase/dehydrogenase middle" evidence="8">
    <location>
        <begin position="124"/>
        <end position="219"/>
    </location>
</feature>
<dbReference type="RefSeq" id="WP_115416051.1">
    <property type="nucleotide sequence ID" value="NZ_CP031357.1"/>
</dbReference>
<gene>
    <name evidence="10" type="ORF">DVR09_05475</name>
</gene>
<dbReference type="PANTHER" id="PTHR43884:SF12">
    <property type="entry name" value="ISOVALERYL-COA DEHYDROGENASE, MITOCHONDRIAL-RELATED"/>
    <property type="match status" value="1"/>
</dbReference>